<evidence type="ECO:0000313" key="2">
    <source>
        <dbReference type="Proteomes" id="UP000785679"/>
    </source>
</evidence>
<name>A0A8J8NWF1_HALGN</name>
<proteinExistence type="predicted"/>
<reference evidence="1" key="1">
    <citation type="submission" date="2019-06" db="EMBL/GenBank/DDBJ databases">
        <authorList>
            <person name="Zheng W."/>
        </authorList>
    </citation>
    <scope>NUCLEOTIDE SEQUENCE</scope>
    <source>
        <strain evidence="1">QDHG01</strain>
    </source>
</reference>
<gene>
    <name evidence="1" type="ORF">FGO68_gene15259</name>
</gene>
<dbReference type="Proteomes" id="UP000785679">
    <property type="component" value="Unassembled WGS sequence"/>
</dbReference>
<organism evidence="1 2">
    <name type="scientific">Halteria grandinella</name>
    <dbReference type="NCBI Taxonomy" id="5974"/>
    <lineage>
        <taxon>Eukaryota</taxon>
        <taxon>Sar</taxon>
        <taxon>Alveolata</taxon>
        <taxon>Ciliophora</taxon>
        <taxon>Intramacronucleata</taxon>
        <taxon>Spirotrichea</taxon>
        <taxon>Stichotrichia</taxon>
        <taxon>Sporadotrichida</taxon>
        <taxon>Halteriidae</taxon>
        <taxon>Halteria</taxon>
    </lineage>
</organism>
<protein>
    <submittedName>
        <fullName evidence="1">Uncharacterized protein</fullName>
    </submittedName>
</protein>
<evidence type="ECO:0000313" key="1">
    <source>
        <dbReference type="EMBL" id="TNV82857.1"/>
    </source>
</evidence>
<keyword evidence="2" id="KW-1185">Reference proteome</keyword>
<comment type="caution">
    <text evidence="1">The sequence shown here is derived from an EMBL/GenBank/DDBJ whole genome shotgun (WGS) entry which is preliminary data.</text>
</comment>
<accession>A0A8J8NWF1</accession>
<dbReference type="EMBL" id="RRYP01004437">
    <property type="protein sequence ID" value="TNV82857.1"/>
    <property type="molecule type" value="Genomic_DNA"/>
</dbReference>
<sequence length="644" mass="76637">MRNDLLGQVSLCMVLAIVFPQFTISIRLHDTERINPIKLIFRSSLQQAIQFDGQLQQMYKLSRKSCFLQLLSYLDYQQVLVILHRSSKCFRQRLTHKYKFIKYFCEDEANQHNITSLQLFFRWQDPEQVLFVNDWKFNRKLIKNLEGRVDLLISLDEPLATCFSEFSLRQANKLRIVKIQITGDYMIYEKNQKVIQDRIRTYFGPLQVNPEIQLVSLFHKYNPNIYLNHRVELLEICCNQKFILSIQCLKMVKVLKLHINYETFYPEFEDLNFDYQSTKFIMAFSNQGFEYFNKTLNAYPKLYEDQCCQIDITQNGPIKRVKILLEILHAWLKSRKFQNKINLKLEKLSTWAFTYDEFSNLVSLLNQIQLTHGELFKILTLDNHFVKNNAKGGFPVLENLLVDQFSWEQSINRQNVNISMFILSNFIIKEKLYFQIFKDTLIEKCERMIACPRELVISLLDYGSYISKTAWETIVVNILGSMVPSDRISVLNIKLNKKQIELKDKENLRRIYAFIKQCPSLQRVHIPYTNDIEILELFKNLIIEHGKKWKFLHLIYAKEMKTEDQAQVQAAIEELFSYIYNNMKELRNLDIDLPHEGFSQYQDKYQMELQTRTLPLQVKLSLINGSEYTVFTMSPKNKRIFMQD</sequence>
<dbReference type="AlphaFoldDB" id="A0A8J8NWF1"/>